<reference evidence="7 8" key="1">
    <citation type="submission" date="2016-11" db="EMBL/GenBank/DDBJ databases">
        <authorList>
            <person name="Jaros S."/>
            <person name="Januszkiewicz K."/>
            <person name="Wedrychowicz H."/>
        </authorList>
    </citation>
    <scope>NUCLEOTIDE SEQUENCE [LARGE SCALE GENOMIC DNA]</scope>
    <source>
        <strain evidence="7 8">DSM 26897</strain>
    </source>
</reference>
<dbReference type="InterPro" id="IPR009056">
    <property type="entry name" value="Cyt_c-like_dom"/>
</dbReference>
<keyword evidence="5" id="KW-0732">Signal</keyword>
<dbReference type="STRING" id="1302690.BUE76_12145"/>
<sequence>MSMNSKAASAIVLFLVVLASCAVRKSEPVKGTYFQPKNSTVARGEQLYMIHCQKCHPGGEAGLGPAINANPAPQFLKRFQVRHGLGVMPSFKPEEISRADLHAISKYMKQWKHY</sequence>
<dbReference type="GO" id="GO:0009055">
    <property type="term" value="F:electron transfer activity"/>
    <property type="evidence" value="ECO:0007669"/>
    <property type="project" value="InterPro"/>
</dbReference>
<organism evidence="7 8">
    <name type="scientific">Cnuella takakiae</name>
    <dbReference type="NCBI Taxonomy" id="1302690"/>
    <lineage>
        <taxon>Bacteria</taxon>
        <taxon>Pseudomonadati</taxon>
        <taxon>Bacteroidota</taxon>
        <taxon>Chitinophagia</taxon>
        <taxon>Chitinophagales</taxon>
        <taxon>Chitinophagaceae</taxon>
        <taxon>Cnuella</taxon>
    </lineage>
</organism>
<name>A0A1M4VLZ7_9BACT</name>
<feature type="domain" description="Cytochrome c" evidence="6">
    <location>
        <begin position="39"/>
        <end position="112"/>
    </location>
</feature>
<feature type="chain" id="PRO_5012386511" evidence="5">
    <location>
        <begin position="23"/>
        <end position="114"/>
    </location>
</feature>
<keyword evidence="8" id="KW-1185">Reference proteome</keyword>
<dbReference type="Gene3D" id="1.10.760.10">
    <property type="entry name" value="Cytochrome c-like domain"/>
    <property type="match status" value="1"/>
</dbReference>
<protein>
    <submittedName>
        <fullName evidence="7">Cytochrome C oxidase, cbb3-type, subunit III</fullName>
    </submittedName>
</protein>
<dbReference type="InterPro" id="IPR036909">
    <property type="entry name" value="Cyt_c-like_dom_sf"/>
</dbReference>
<evidence type="ECO:0000256" key="3">
    <source>
        <dbReference type="ARBA" id="ARBA00023004"/>
    </source>
</evidence>
<dbReference type="Proteomes" id="UP000184368">
    <property type="component" value="Unassembled WGS sequence"/>
</dbReference>
<keyword evidence="2 4" id="KW-0479">Metal-binding</keyword>
<dbReference type="PROSITE" id="PS51257">
    <property type="entry name" value="PROKAR_LIPOPROTEIN"/>
    <property type="match status" value="1"/>
</dbReference>
<feature type="signal peptide" evidence="5">
    <location>
        <begin position="1"/>
        <end position="22"/>
    </location>
</feature>
<evidence type="ECO:0000256" key="1">
    <source>
        <dbReference type="ARBA" id="ARBA00022617"/>
    </source>
</evidence>
<dbReference type="PROSITE" id="PS51007">
    <property type="entry name" value="CYTC"/>
    <property type="match status" value="1"/>
</dbReference>
<dbReference type="GO" id="GO:0046872">
    <property type="term" value="F:metal ion binding"/>
    <property type="evidence" value="ECO:0007669"/>
    <property type="project" value="UniProtKB-KW"/>
</dbReference>
<evidence type="ECO:0000256" key="5">
    <source>
        <dbReference type="SAM" id="SignalP"/>
    </source>
</evidence>
<gene>
    <name evidence="7" type="ORF">SAMN05444008_102314</name>
</gene>
<evidence type="ECO:0000313" key="7">
    <source>
        <dbReference type="EMBL" id="SHE70081.1"/>
    </source>
</evidence>
<evidence type="ECO:0000259" key="6">
    <source>
        <dbReference type="PROSITE" id="PS51007"/>
    </source>
</evidence>
<dbReference type="Pfam" id="PF13442">
    <property type="entry name" value="Cytochrome_CBB3"/>
    <property type="match status" value="1"/>
</dbReference>
<proteinExistence type="predicted"/>
<evidence type="ECO:0000313" key="8">
    <source>
        <dbReference type="Proteomes" id="UP000184368"/>
    </source>
</evidence>
<keyword evidence="3 4" id="KW-0408">Iron</keyword>
<evidence type="ECO:0000256" key="4">
    <source>
        <dbReference type="PROSITE-ProRule" id="PRU00433"/>
    </source>
</evidence>
<evidence type="ECO:0000256" key="2">
    <source>
        <dbReference type="ARBA" id="ARBA00022723"/>
    </source>
</evidence>
<dbReference type="SUPFAM" id="SSF46626">
    <property type="entry name" value="Cytochrome c"/>
    <property type="match status" value="1"/>
</dbReference>
<accession>A0A1M4VLZ7</accession>
<keyword evidence="1 4" id="KW-0349">Heme</keyword>
<dbReference type="GO" id="GO:0020037">
    <property type="term" value="F:heme binding"/>
    <property type="evidence" value="ECO:0007669"/>
    <property type="project" value="InterPro"/>
</dbReference>
<dbReference type="AlphaFoldDB" id="A0A1M4VLZ7"/>
<dbReference type="EMBL" id="FQUO01000002">
    <property type="protein sequence ID" value="SHE70081.1"/>
    <property type="molecule type" value="Genomic_DNA"/>
</dbReference>